<sequence>MGRKQWKPKTSYFDLTSARADLSPHLGGVPRPTHVGFHGRSDSRICNYYVDFMALSFHKSEPPCTPLLQLVKVIMRRTRDNPRRTAISQEPAYDPTRQQKPPSSPRGSPLHGPKIEEDTEGSTSKHQTKADPSLSIDIRLPPRRISKEAQDRTIRQRSQTAQNCTHVGEGRIHEGNEQNKHKKWRLTAMKNSRQPPYTSN</sequence>
<feature type="compositionally biased region" description="Polar residues" evidence="1">
    <location>
        <begin position="156"/>
        <end position="165"/>
    </location>
</feature>
<dbReference type="EMBL" id="QGKX02000095">
    <property type="protein sequence ID" value="KAF3572421.1"/>
    <property type="molecule type" value="Genomic_DNA"/>
</dbReference>
<accession>A0A8S9RI71</accession>
<dbReference type="Proteomes" id="UP000712600">
    <property type="component" value="Unassembled WGS sequence"/>
</dbReference>
<feature type="region of interest" description="Disordered" evidence="1">
    <location>
        <begin position="80"/>
        <end position="200"/>
    </location>
</feature>
<evidence type="ECO:0000313" key="2">
    <source>
        <dbReference type="EMBL" id="KAF3572421.1"/>
    </source>
</evidence>
<comment type="caution">
    <text evidence="2">The sequence shown here is derived from an EMBL/GenBank/DDBJ whole genome shotgun (WGS) entry which is preliminary data.</text>
</comment>
<reference evidence="2" key="1">
    <citation type="submission" date="2019-12" db="EMBL/GenBank/DDBJ databases">
        <title>Genome sequencing and annotation of Brassica cretica.</title>
        <authorList>
            <person name="Studholme D.J."/>
            <person name="Sarris P."/>
        </authorList>
    </citation>
    <scope>NUCLEOTIDE SEQUENCE</scope>
    <source>
        <strain evidence="2">PFS-109/04</strain>
        <tissue evidence="2">Leaf</tissue>
    </source>
</reference>
<organism evidence="2 3">
    <name type="scientific">Brassica cretica</name>
    <name type="common">Mustard</name>
    <dbReference type="NCBI Taxonomy" id="69181"/>
    <lineage>
        <taxon>Eukaryota</taxon>
        <taxon>Viridiplantae</taxon>
        <taxon>Streptophyta</taxon>
        <taxon>Embryophyta</taxon>
        <taxon>Tracheophyta</taxon>
        <taxon>Spermatophyta</taxon>
        <taxon>Magnoliopsida</taxon>
        <taxon>eudicotyledons</taxon>
        <taxon>Gunneridae</taxon>
        <taxon>Pentapetalae</taxon>
        <taxon>rosids</taxon>
        <taxon>malvids</taxon>
        <taxon>Brassicales</taxon>
        <taxon>Brassicaceae</taxon>
        <taxon>Brassiceae</taxon>
        <taxon>Brassica</taxon>
    </lineage>
</organism>
<feature type="compositionally biased region" description="Polar residues" evidence="1">
    <location>
        <begin position="189"/>
        <end position="200"/>
    </location>
</feature>
<evidence type="ECO:0000256" key="1">
    <source>
        <dbReference type="SAM" id="MobiDB-lite"/>
    </source>
</evidence>
<dbReference type="AlphaFoldDB" id="A0A8S9RI71"/>
<proteinExistence type="predicted"/>
<protein>
    <submittedName>
        <fullName evidence="2">Uncharacterized protein</fullName>
    </submittedName>
</protein>
<feature type="compositionally biased region" description="Basic and acidic residues" evidence="1">
    <location>
        <begin position="145"/>
        <end position="154"/>
    </location>
</feature>
<evidence type="ECO:0000313" key="3">
    <source>
        <dbReference type="Proteomes" id="UP000712600"/>
    </source>
</evidence>
<gene>
    <name evidence="2" type="ORF">F2Q69_00059175</name>
</gene>
<name>A0A8S9RI71_BRACR</name>
<feature type="compositionally biased region" description="Basic and acidic residues" evidence="1">
    <location>
        <begin position="168"/>
        <end position="179"/>
    </location>
</feature>